<sequence length="55" mass="6604">MYYVTSFDVTRYGFFFCFGQENLRIRGFKSVKALETPGVSKELHRLERHLQWTVN</sequence>
<protein>
    <submittedName>
        <fullName evidence="1">Uncharacterized protein</fullName>
    </submittedName>
</protein>
<dbReference type="AlphaFoldDB" id="A0A8D9GXA8"/>
<evidence type="ECO:0000313" key="1">
    <source>
        <dbReference type="EMBL" id="CAG7888635.1"/>
    </source>
</evidence>
<reference evidence="1 2" key="1">
    <citation type="submission" date="2021-07" db="EMBL/GenBank/DDBJ databases">
        <authorList>
            <consortium name="Genoscope - CEA"/>
            <person name="William W."/>
        </authorList>
    </citation>
    <scope>NUCLEOTIDE SEQUENCE [LARGE SCALE GENOMIC DNA]</scope>
</reference>
<gene>
    <name evidence="1" type="ORF">BRAPAZ1V2_A01P27110.2</name>
</gene>
<proteinExistence type="predicted"/>
<accession>A0A8D9GXA8</accession>
<evidence type="ECO:0000313" key="2">
    <source>
        <dbReference type="Proteomes" id="UP000694005"/>
    </source>
</evidence>
<name>A0A8D9GXA8_BRACM</name>
<dbReference type="EMBL" id="LS974617">
    <property type="protein sequence ID" value="CAG7888635.1"/>
    <property type="molecule type" value="Genomic_DNA"/>
</dbReference>
<dbReference type="Proteomes" id="UP000694005">
    <property type="component" value="Chromosome A01"/>
</dbReference>
<dbReference type="Gramene" id="A01p27110.2_BraZ1">
    <property type="protein sequence ID" value="A01p27110.2_BraZ1.CDS"/>
    <property type="gene ID" value="A01g27110.2_BraZ1"/>
</dbReference>
<organism evidence="1 2">
    <name type="scientific">Brassica campestris</name>
    <name type="common">Field mustard</name>
    <dbReference type="NCBI Taxonomy" id="3711"/>
    <lineage>
        <taxon>Eukaryota</taxon>
        <taxon>Viridiplantae</taxon>
        <taxon>Streptophyta</taxon>
        <taxon>Embryophyta</taxon>
        <taxon>Tracheophyta</taxon>
        <taxon>Spermatophyta</taxon>
        <taxon>Magnoliopsida</taxon>
        <taxon>eudicotyledons</taxon>
        <taxon>Gunneridae</taxon>
        <taxon>Pentapetalae</taxon>
        <taxon>rosids</taxon>
        <taxon>malvids</taxon>
        <taxon>Brassicales</taxon>
        <taxon>Brassicaceae</taxon>
        <taxon>Brassiceae</taxon>
        <taxon>Brassica</taxon>
    </lineage>
</organism>
<feature type="non-terminal residue" evidence="1">
    <location>
        <position position="1"/>
    </location>
</feature>